<comment type="caution">
    <text evidence="3">The sequence shown here is derived from an EMBL/GenBank/DDBJ whole genome shotgun (WGS) entry which is preliminary data.</text>
</comment>
<accession>A0A438MSR7</accession>
<dbReference type="PANTHER" id="PTHR28187">
    <property type="entry name" value="PROTEIN RCR1-RELATED"/>
    <property type="match status" value="1"/>
</dbReference>
<dbReference type="AlphaFoldDB" id="A0A438MSR7"/>
<evidence type="ECO:0000313" key="3">
    <source>
        <dbReference type="EMBL" id="RVX66252.1"/>
    </source>
</evidence>
<keyword evidence="2" id="KW-1133">Transmembrane helix</keyword>
<dbReference type="PANTHER" id="PTHR28187:SF1">
    <property type="entry name" value="PROTEIN RCR1-RELATED"/>
    <property type="match status" value="1"/>
</dbReference>
<dbReference type="Pfam" id="PF12273">
    <property type="entry name" value="RCR"/>
    <property type="match status" value="1"/>
</dbReference>
<dbReference type="GO" id="GO:0016192">
    <property type="term" value="P:vesicle-mediated transport"/>
    <property type="evidence" value="ECO:0007669"/>
    <property type="project" value="TreeGrafter"/>
</dbReference>
<organism evidence="3 4">
    <name type="scientific">Exophiala mesophila</name>
    <name type="common">Black yeast-like fungus</name>
    <dbReference type="NCBI Taxonomy" id="212818"/>
    <lineage>
        <taxon>Eukaryota</taxon>
        <taxon>Fungi</taxon>
        <taxon>Dikarya</taxon>
        <taxon>Ascomycota</taxon>
        <taxon>Pezizomycotina</taxon>
        <taxon>Eurotiomycetes</taxon>
        <taxon>Chaetothyriomycetidae</taxon>
        <taxon>Chaetothyriales</taxon>
        <taxon>Herpotrichiellaceae</taxon>
        <taxon>Exophiala</taxon>
    </lineage>
</organism>
<evidence type="ECO:0000256" key="2">
    <source>
        <dbReference type="SAM" id="Phobius"/>
    </source>
</evidence>
<gene>
    <name evidence="3" type="ORF">B0A52_10179</name>
</gene>
<dbReference type="InterPro" id="IPR020999">
    <property type="entry name" value="Chitin_synth_reg_RCR"/>
</dbReference>
<proteinExistence type="predicted"/>
<sequence>MAGSLIARQYYQTCYNSYGQPYRCRTAWNSWGRWAALGIILAGALLLFFLCACFSSRRRRKHGRQPYYGTGWAGRTPWGHGQAQYNPNYQQTQQPQQGYQNPPTYNQTQSTGGYYGAGANTGNHNTGGGEAMNYYQGRGGDVEMQAPNNTYGGSGPGGFEPPPGPPPSKIA</sequence>
<feature type="compositionally biased region" description="Pro residues" evidence="1">
    <location>
        <begin position="159"/>
        <end position="171"/>
    </location>
</feature>
<name>A0A438MSR7_EXOME</name>
<feature type="compositionally biased region" description="Low complexity" evidence="1">
    <location>
        <begin position="84"/>
        <end position="107"/>
    </location>
</feature>
<protein>
    <submittedName>
        <fullName evidence="3">Uncharacterized protein</fullName>
    </submittedName>
</protein>
<evidence type="ECO:0000313" key="4">
    <source>
        <dbReference type="Proteomes" id="UP000288859"/>
    </source>
</evidence>
<dbReference type="VEuPathDB" id="FungiDB:PV10_04149"/>
<keyword evidence="2" id="KW-0812">Transmembrane</keyword>
<feature type="transmembrane region" description="Helical" evidence="2">
    <location>
        <begin position="34"/>
        <end position="54"/>
    </location>
</feature>
<evidence type="ECO:0000256" key="1">
    <source>
        <dbReference type="SAM" id="MobiDB-lite"/>
    </source>
</evidence>
<dbReference type="OrthoDB" id="3556830at2759"/>
<dbReference type="EMBL" id="NAJM01000065">
    <property type="protein sequence ID" value="RVX66252.1"/>
    <property type="molecule type" value="Genomic_DNA"/>
</dbReference>
<reference evidence="3 4" key="1">
    <citation type="submission" date="2017-03" db="EMBL/GenBank/DDBJ databases">
        <title>Genomes of endolithic fungi from Antarctica.</title>
        <authorList>
            <person name="Coleine C."/>
            <person name="Masonjones S."/>
            <person name="Stajich J.E."/>
        </authorList>
    </citation>
    <scope>NUCLEOTIDE SEQUENCE [LARGE SCALE GENOMIC DNA]</scope>
    <source>
        <strain evidence="3 4">CCFEE 6314</strain>
    </source>
</reference>
<keyword evidence="2" id="KW-0472">Membrane</keyword>
<feature type="region of interest" description="Disordered" evidence="1">
    <location>
        <begin position="80"/>
        <end position="171"/>
    </location>
</feature>
<dbReference type="Proteomes" id="UP000288859">
    <property type="component" value="Unassembled WGS sequence"/>
</dbReference>